<dbReference type="EMBL" id="CAEKDK010000005">
    <property type="protein sequence ID" value="CAB4280792.1"/>
    <property type="molecule type" value="Genomic_DNA"/>
</dbReference>
<dbReference type="Proteomes" id="UP000507245">
    <property type="component" value="Unassembled WGS sequence"/>
</dbReference>
<evidence type="ECO:0000313" key="1">
    <source>
        <dbReference type="EMBL" id="CAB4280792.1"/>
    </source>
</evidence>
<gene>
    <name evidence="1" type="ORF">CURHAP_LOCUS33734</name>
    <name evidence="2" type="ORF">ORAREDHAP_LOCUS33284</name>
</gene>
<organism evidence="1 3">
    <name type="scientific">Prunus armeniaca</name>
    <name type="common">Apricot</name>
    <name type="synonym">Armeniaca vulgaris</name>
    <dbReference type="NCBI Taxonomy" id="36596"/>
    <lineage>
        <taxon>Eukaryota</taxon>
        <taxon>Viridiplantae</taxon>
        <taxon>Streptophyta</taxon>
        <taxon>Embryophyta</taxon>
        <taxon>Tracheophyta</taxon>
        <taxon>Spermatophyta</taxon>
        <taxon>Magnoliopsida</taxon>
        <taxon>eudicotyledons</taxon>
        <taxon>Gunneridae</taxon>
        <taxon>Pentapetalae</taxon>
        <taxon>rosids</taxon>
        <taxon>fabids</taxon>
        <taxon>Rosales</taxon>
        <taxon>Rosaceae</taxon>
        <taxon>Amygdaloideae</taxon>
        <taxon>Amygdaleae</taxon>
        <taxon>Prunus</taxon>
    </lineage>
</organism>
<reference evidence="1 3" key="2">
    <citation type="submission" date="2020-05" db="EMBL/GenBank/DDBJ databases">
        <authorList>
            <person name="Campoy J."/>
            <person name="Schneeberger K."/>
            <person name="Spophaly S."/>
        </authorList>
    </citation>
    <scope>NUCLEOTIDE SEQUENCE [LARGE SCALE GENOMIC DNA]</scope>
    <source>
        <strain evidence="1">PruArmRojPasFocal</strain>
    </source>
</reference>
<name>A0A6J5UXP7_PRUAR</name>
<dbReference type="AlphaFoldDB" id="A0A6J5UXP7"/>
<sequence>MARVTGFPTLALQLGLLAAISIPFLPSSFVLGLWDLGGDQDFTIFEQFFCIDEFAAKDDL</sequence>
<dbReference type="OrthoDB" id="10412593at2759"/>
<keyword evidence="4" id="KW-1185">Reference proteome</keyword>
<evidence type="ECO:0000313" key="3">
    <source>
        <dbReference type="Proteomes" id="UP000507222"/>
    </source>
</evidence>
<evidence type="ECO:0000313" key="4">
    <source>
        <dbReference type="Proteomes" id="UP000507245"/>
    </source>
</evidence>
<evidence type="ECO:0000313" key="2">
    <source>
        <dbReference type="EMBL" id="CAB4311195.1"/>
    </source>
</evidence>
<protein>
    <submittedName>
        <fullName evidence="1">Uncharacterized protein</fullName>
    </submittedName>
</protein>
<accession>A0A6J5UXP7</accession>
<reference evidence="4" key="1">
    <citation type="journal article" date="2020" name="Genome Biol.">
        <title>Gamete binning: chromosome-level and haplotype-resolved genome assembly enabled by high-throughput single-cell sequencing of gamete genomes.</title>
        <authorList>
            <person name="Campoy J.A."/>
            <person name="Sun H."/>
            <person name="Goel M."/>
            <person name="Jiao W.-B."/>
            <person name="Folz-Donahue K."/>
            <person name="Wang N."/>
            <person name="Rubio M."/>
            <person name="Liu C."/>
            <person name="Kukat C."/>
            <person name="Ruiz D."/>
            <person name="Huettel B."/>
            <person name="Schneeberger K."/>
        </authorList>
    </citation>
    <scope>NUCLEOTIDE SEQUENCE [LARGE SCALE GENOMIC DNA]</scope>
    <source>
        <strain evidence="4">cv. Rojo Pasion</strain>
    </source>
</reference>
<proteinExistence type="predicted"/>
<dbReference type="Proteomes" id="UP000507222">
    <property type="component" value="Unassembled WGS sequence"/>
</dbReference>
<dbReference type="EMBL" id="CAEKKB010000005">
    <property type="protein sequence ID" value="CAB4311195.1"/>
    <property type="molecule type" value="Genomic_DNA"/>
</dbReference>